<evidence type="ECO:0000256" key="8">
    <source>
        <dbReference type="ARBA" id="ARBA00023284"/>
    </source>
</evidence>
<evidence type="ECO:0000256" key="12">
    <source>
        <dbReference type="ARBA" id="ARBA00049091"/>
    </source>
</evidence>
<dbReference type="AlphaFoldDB" id="A0AA49FM99"/>
<dbReference type="InterPro" id="IPR050924">
    <property type="entry name" value="Peroxiredoxin_BCP/PrxQ"/>
</dbReference>
<organism evidence="15">
    <name type="scientific">Candidatus Nitricoxidivorans perseverans</name>
    <dbReference type="NCBI Taxonomy" id="2975601"/>
    <lineage>
        <taxon>Bacteria</taxon>
        <taxon>Pseudomonadati</taxon>
        <taxon>Pseudomonadota</taxon>
        <taxon>Betaproteobacteria</taxon>
        <taxon>Nitrosomonadales</taxon>
        <taxon>Sterolibacteriaceae</taxon>
        <taxon>Candidatus Nitricoxidivorans</taxon>
    </lineage>
</organism>
<dbReference type="InterPro" id="IPR000866">
    <property type="entry name" value="AhpC/TSA"/>
</dbReference>
<evidence type="ECO:0000313" key="15">
    <source>
        <dbReference type="EMBL" id="WIM06474.1"/>
    </source>
</evidence>
<dbReference type="EC" id="1.11.1.24" evidence="3"/>
<keyword evidence="4" id="KW-0575">Peroxidase</keyword>
<dbReference type="Pfam" id="PF00578">
    <property type="entry name" value="AhpC-TSA"/>
    <property type="match status" value="1"/>
</dbReference>
<comment type="function">
    <text evidence="1">Thiol-specific peroxidase that catalyzes the reduction of hydrogen peroxide and organic hydroperoxides to water and alcohols, respectively. Plays a role in cell protection against oxidative stress by detoxifying peroxides and as sensor of hydrogen peroxide-mediated signaling events.</text>
</comment>
<dbReference type="SUPFAM" id="SSF52833">
    <property type="entry name" value="Thioredoxin-like"/>
    <property type="match status" value="1"/>
</dbReference>
<comment type="subunit">
    <text evidence="2">Monomer.</text>
</comment>
<evidence type="ECO:0000256" key="11">
    <source>
        <dbReference type="ARBA" id="ARBA00042639"/>
    </source>
</evidence>
<proteinExistence type="inferred from homology"/>
<evidence type="ECO:0000256" key="2">
    <source>
        <dbReference type="ARBA" id="ARBA00011245"/>
    </source>
</evidence>
<dbReference type="GO" id="GO:0034599">
    <property type="term" value="P:cellular response to oxidative stress"/>
    <property type="evidence" value="ECO:0007669"/>
    <property type="project" value="TreeGrafter"/>
</dbReference>
<comment type="catalytic activity">
    <reaction evidence="12">
        <text>a hydroperoxide + [thioredoxin]-dithiol = an alcohol + [thioredoxin]-disulfide + H2O</text>
        <dbReference type="Rhea" id="RHEA:62620"/>
        <dbReference type="Rhea" id="RHEA-COMP:10698"/>
        <dbReference type="Rhea" id="RHEA-COMP:10700"/>
        <dbReference type="ChEBI" id="CHEBI:15377"/>
        <dbReference type="ChEBI" id="CHEBI:29950"/>
        <dbReference type="ChEBI" id="CHEBI:30879"/>
        <dbReference type="ChEBI" id="CHEBI:35924"/>
        <dbReference type="ChEBI" id="CHEBI:50058"/>
        <dbReference type="EC" id="1.11.1.24"/>
    </reaction>
</comment>
<dbReference type="PANTHER" id="PTHR42801">
    <property type="entry name" value="THIOREDOXIN-DEPENDENT PEROXIDE REDUCTASE"/>
    <property type="match status" value="1"/>
</dbReference>
<feature type="domain" description="Thioredoxin" evidence="14">
    <location>
        <begin position="2"/>
        <end position="156"/>
    </location>
</feature>
<dbReference type="GO" id="GO:0008379">
    <property type="term" value="F:thioredoxin peroxidase activity"/>
    <property type="evidence" value="ECO:0007669"/>
    <property type="project" value="TreeGrafter"/>
</dbReference>
<evidence type="ECO:0000256" key="1">
    <source>
        <dbReference type="ARBA" id="ARBA00003330"/>
    </source>
</evidence>
<dbReference type="CDD" id="cd03017">
    <property type="entry name" value="PRX_BCP"/>
    <property type="match status" value="1"/>
</dbReference>
<accession>A0AA49FM99</accession>
<dbReference type="InterPro" id="IPR013766">
    <property type="entry name" value="Thioredoxin_domain"/>
</dbReference>
<evidence type="ECO:0000259" key="14">
    <source>
        <dbReference type="PROSITE" id="PS51352"/>
    </source>
</evidence>
<name>A0AA49FM99_9PROT</name>
<dbReference type="PIRSF" id="PIRSF000239">
    <property type="entry name" value="AHPC"/>
    <property type="match status" value="1"/>
</dbReference>
<evidence type="ECO:0000256" key="13">
    <source>
        <dbReference type="PIRSR" id="PIRSR000239-1"/>
    </source>
</evidence>
<gene>
    <name evidence="15" type="ORF">OHM77_04195</name>
</gene>
<dbReference type="EMBL" id="CP107246">
    <property type="protein sequence ID" value="WIM06474.1"/>
    <property type="molecule type" value="Genomic_DNA"/>
</dbReference>
<keyword evidence="5" id="KW-0049">Antioxidant</keyword>
<keyword evidence="7" id="KW-1015">Disulfide bond</keyword>
<protein>
    <recommendedName>
        <fullName evidence="3">thioredoxin-dependent peroxiredoxin</fullName>
        <ecNumber evidence="3">1.11.1.24</ecNumber>
    </recommendedName>
    <alternativeName>
        <fullName evidence="9">Thioredoxin peroxidase</fullName>
    </alternativeName>
    <alternativeName>
        <fullName evidence="11">Thioredoxin-dependent peroxiredoxin Bcp</fullName>
    </alternativeName>
</protein>
<reference evidence="15" key="1">
    <citation type="journal article" date="2023" name="Nat. Microbiol.">
        <title>Enrichment and characterization of a nitric oxide-reducing microbial community in a continuous bioreactor.</title>
        <authorList>
            <person name="Garrido-Amador P."/>
            <person name="Stortenbeker N."/>
            <person name="Wessels H.J.C.T."/>
            <person name="Speth D.R."/>
            <person name="Garcia-Heredia I."/>
            <person name="Kartal B."/>
        </authorList>
    </citation>
    <scope>NUCLEOTIDE SEQUENCE</scope>
    <source>
        <strain evidence="15">MAG1</strain>
    </source>
</reference>
<evidence type="ECO:0000256" key="3">
    <source>
        <dbReference type="ARBA" id="ARBA00013017"/>
    </source>
</evidence>
<dbReference type="Gene3D" id="3.40.30.10">
    <property type="entry name" value="Glutaredoxin"/>
    <property type="match status" value="1"/>
</dbReference>
<dbReference type="GO" id="GO:0045454">
    <property type="term" value="P:cell redox homeostasis"/>
    <property type="evidence" value="ECO:0007669"/>
    <property type="project" value="TreeGrafter"/>
</dbReference>
<feature type="active site" description="Cysteine sulfenic acid (-SOH) intermediate; for peroxidase activity" evidence="13">
    <location>
        <position position="45"/>
    </location>
</feature>
<dbReference type="Proteomes" id="UP001234916">
    <property type="component" value="Chromosome"/>
</dbReference>
<dbReference type="InterPro" id="IPR036249">
    <property type="entry name" value="Thioredoxin-like_sf"/>
</dbReference>
<dbReference type="InterPro" id="IPR024706">
    <property type="entry name" value="Peroxiredoxin_AhpC-typ"/>
</dbReference>
<dbReference type="KEGG" id="npv:OHM77_04195"/>
<dbReference type="GO" id="GO:0005737">
    <property type="term" value="C:cytoplasm"/>
    <property type="evidence" value="ECO:0007669"/>
    <property type="project" value="TreeGrafter"/>
</dbReference>
<evidence type="ECO:0000256" key="9">
    <source>
        <dbReference type="ARBA" id="ARBA00032824"/>
    </source>
</evidence>
<dbReference type="PANTHER" id="PTHR42801:SF4">
    <property type="entry name" value="AHPC_TSA FAMILY PROTEIN"/>
    <property type="match status" value="1"/>
</dbReference>
<evidence type="ECO:0000256" key="10">
    <source>
        <dbReference type="ARBA" id="ARBA00038489"/>
    </source>
</evidence>
<comment type="similarity">
    <text evidence="10">Belongs to the peroxiredoxin family. BCP/PrxQ subfamily.</text>
</comment>
<keyword evidence="8" id="KW-0676">Redox-active center</keyword>
<sequence>MLQIGQIAPDFTLPDADMETFDLSSLRGRQSAILFFYPKDGTPYCTLEAIDFSDHEEEFNRLGCAILGVSRDDCLSHADFRDKNGLSVRLLSDVEGEVCRKYGVSHFREKDGHRKLTVVRSTFIIDRQGIIRHALYDVSPKGHAAEVFQLVKQLNGTLSRSGSCKSPKTP</sequence>
<dbReference type="PROSITE" id="PS51352">
    <property type="entry name" value="THIOREDOXIN_2"/>
    <property type="match status" value="1"/>
</dbReference>
<keyword evidence="6" id="KW-0560">Oxidoreductase</keyword>
<evidence type="ECO:0000256" key="4">
    <source>
        <dbReference type="ARBA" id="ARBA00022559"/>
    </source>
</evidence>
<evidence type="ECO:0000256" key="6">
    <source>
        <dbReference type="ARBA" id="ARBA00023002"/>
    </source>
</evidence>
<dbReference type="FunFam" id="3.40.30.10:FF:000007">
    <property type="entry name" value="Thioredoxin-dependent thiol peroxidase"/>
    <property type="match status" value="1"/>
</dbReference>
<evidence type="ECO:0000256" key="5">
    <source>
        <dbReference type="ARBA" id="ARBA00022862"/>
    </source>
</evidence>
<evidence type="ECO:0000256" key="7">
    <source>
        <dbReference type="ARBA" id="ARBA00023157"/>
    </source>
</evidence>